<dbReference type="GO" id="GO:0003697">
    <property type="term" value="F:single-stranded DNA binding"/>
    <property type="evidence" value="ECO:0007669"/>
    <property type="project" value="TreeGrafter"/>
</dbReference>
<keyword evidence="3" id="KW-0540">Nuclease</keyword>
<comment type="cofactor">
    <cofactor evidence="2">
        <name>Mg(2+)</name>
        <dbReference type="ChEBI" id="CHEBI:18420"/>
    </cofactor>
</comment>
<accession>A0A1V0SB25</accession>
<gene>
    <name evidence="10" type="ORF">Catovirus_1_941</name>
</gene>
<keyword evidence="8" id="KW-0234">DNA repair</keyword>
<dbReference type="GO" id="GO:0046872">
    <property type="term" value="F:metal ion binding"/>
    <property type="evidence" value="ECO:0007669"/>
    <property type="project" value="UniProtKB-KW"/>
</dbReference>
<dbReference type="InterPro" id="IPR051547">
    <property type="entry name" value="TDP2-like"/>
</dbReference>
<keyword evidence="5" id="KW-0227">DNA damage</keyword>
<organism evidence="10">
    <name type="scientific">Catovirus CTV1</name>
    <dbReference type="NCBI Taxonomy" id="1977631"/>
    <lineage>
        <taxon>Viruses</taxon>
        <taxon>Varidnaviria</taxon>
        <taxon>Bamfordvirae</taxon>
        <taxon>Nucleocytoviricota</taxon>
        <taxon>Megaviricetes</taxon>
        <taxon>Imitervirales</taxon>
        <taxon>Mimiviridae</taxon>
        <taxon>Klosneuvirinae</taxon>
        <taxon>Catovirus</taxon>
    </lineage>
</organism>
<keyword evidence="7" id="KW-0460">Magnesium</keyword>
<name>A0A1V0SB25_9VIRU</name>
<dbReference type="PANTHER" id="PTHR15822">
    <property type="entry name" value="TRAF AND TNF RECEPTOR-ASSOCIATED PROTEIN"/>
    <property type="match status" value="1"/>
</dbReference>
<sequence>MINSIKIMSYNIWFSEEDRMERTISLIENIKENNPDVICMQEVTKPVFDYLIKNFKNYPYHYPTKPNKNYDCMIFSKFVISKAKEFVFKNSSMDRKIIATLLNINVTSKEKNNLVIENFPLVVATCHFESLFKAQNQVKIEQFETAKTILENLLKSYGPDCPIIFCADTNIMPKEESYYITNDNYWKDCWIESGGDKHNKFTYDTILNENLKNRNIGVIRSRIDRIIYNDIDELQLLSFRLIKGNENYIEPSDHFGIMAEIGLNKN</sequence>
<comment type="cofactor">
    <cofactor evidence="1">
        <name>Mn(2+)</name>
        <dbReference type="ChEBI" id="CHEBI:29035"/>
    </cofactor>
</comment>
<keyword evidence="10" id="KW-0269">Exonuclease</keyword>
<dbReference type="GO" id="GO:0006302">
    <property type="term" value="P:double-strand break repair"/>
    <property type="evidence" value="ECO:0007669"/>
    <property type="project" value="TreeGrafter"/>
</dbReference>
<evidence type="ECO:0000256" key="7">
    <source>
        <dbReference type="ARBA" id="ARBA00022842"/>
    </source>
</evidence>
<protein>
    <submittedName>
        <fullName evidence="10">Endonuclease/exonuclease/phosphatase family protein</fullName>
    </submittedName>
</protein>
<evidence type="ECO:0000313" key="10">
    <source>
        <dbReference type="EMBL" id="ARF08891.1"/>
    </source>
</evidence>
<dbReference type="EMBL" id="KY684083">
    <property type="protein sequence ID" value="ARF08891.1"/>
    <property type="molecule type" value="Genomic_DNA"/>
</dbReference>
<reference evidence="10" key="1">
    <citation type="journal article" date="2017" name="Science">
        <title>Giant viruses with an expanded complement of translation system components.</title>
        <authorList>
            <person name="Schulz F."/>
            <person name="Yutin N."/>
            <person name="Ivanova N.N."/>
            <person name="Ortega D.R."/>
            <person name="Lee T.K."/>
            <person name="Vierheilig J."/>
            <person name="Daims H."/>
            <person name="Horn M."/>
            <person name="Wagner M."/>
            <person name="Jensen G.J."/>
            <person name="Kyrpides N.C."/>
            <person name="Koonin E.V."/>
            <person name="Woyke T."/>
        </authorList>
    </citation>
    <scope>NUCLEOTIDE SEQUENCE</scope>
    <source>
        <strain evidence="10">CTV1</strain>
    </source>
</reference>
<dbReference type="Pfam" id="PF03372">
    <property type="entry name" value="Exo_endo_phos"/>
    <property type="match status" value="1"/>
</dbReference>
<dbReference type="GO" id="GO:0004527">
    <property type="term" value="F:exonuclease activity"/>
    <property type="evidence" value="ECO:0007669"/>
    <property type="project" value="UniProtKB-KW"/>
</dbReference>
<keyword evidence="6" id="KW-0378">Hydrolase</keyword>
<dbReference type="CDD" id="cd09080">
    <property type="entry name" value="TDP2"/>
    <property type="match status" value="1"/>
</dbReference>
<dbReference type="InterPro" id="IPR036691">
    <property type="entry name" value="Endo/exonu/phosph_ase_sf"/>
</dbReference>
<proteinExistence type="predicted"/>
<evidence type="ECO:0000256" key="5">
    <source>
        <dbReference type="ARBA" id="ARBA00022763"/>
    </source>
</evidence>
<dbReference type="Gene3D" id="3.60.10.10">
    <property type="entry name" value="Endonuclease/exonuclease/phosphatase"/>
    <property type="match status" value="1"/>
</dbReference>
<evidence type="ECO:0000256" key="2">
    <source>
        <dbReference type="ARBA" id="ARBA00001946"/>
    </source>
</evidence>
<evidence type="ECO:0000256" key="1">
    <source>
        <dbReference type="ARBA" id="ARBA00001936"/>
    </source>
</evidence>
<dbReference type="PANTHER" id="PTHR15822:SF4">
    <property type="entry name" value="TYROSYL-DNA PHOSPHODIESTERASE 2"/>
    <property type="match status" value="1"/>
</dbReference>
<evidence type="ECO:0000256" key="6">
    <source>
        <dbReference type="ARBA" id="ARBA00022801"/>
    </source>
</evidence>
<dbReference type="GO" id="GO:0004519">
    <property type="term" value="F:endonuclease activity"/>
    <property type="evidence" value="ECO:0007669"/>
    <property type="project" value="UniProtKB-KW"/>
</dbReference>
<keyword evidence="4" id="KW-0479">Metal-binding</keyword>
<evidence type="ECO:0000256" key="3">
    <source>
        <dbReference type="ARBA" id="ARBA00022722"/>
    </source>
</evidence>
<evidence type="ECO:0000256" key="4">
    <source>
        <dbReference type="ARBA" id="ARBA00022723"/>
    </source>
</evidence>
<keyword evidence="10" id="KW-0255">Endonuclease</keyword>
<dbReference type="GO" id="GO:0070260">
    <property type="term" value="F:5'-tyrosyl-DNA phosphodiesterase activity"/>
    <property type="evidence" value="ECO:0007669"/>
    <property type="project" value="TreeGrafter"/>
</dbReference>
<dbReference type="SUPFAM" id="SSF56219">
    <property type="entry name" value="DNase I-like"/>
    <property type="match status" value="1"/>
</dbReference>
<evidence type="ECO:0000259" key="9">
    <source>
        <dbReference type="Pfam" id="PF03372"/>
    </source>
</evidence>
<evidence type="ECO:0000256" key="8">
    <source>
        <dbReference type="ARBA" id="ARBA00023204"/>
    </source>
</evidence>
<dbReference type="InterPro" id="IPR005135">
    <property type="entry name" value="Endo/exonuclease/phosphatase"/>
</dbReference>
<feature type="domain" description="Endonuclease/exonuclease/phosphatase" evidence="9">
    <location>
        <begin position="8"/>
        <end position="254"/>
    </location>
</feature>